<dbReference type="Gene3D" id="3.40.1280.30">
    <property type="match status" value="1"/>
</dbReference>
<dbReference type="InterPro" id="IPR007356">
    <property type="entry name" value="tRNA_m1G_MeTrfase_euk"/>
</dbReference>
<dbReference type="Proteomes" id="UP000694888">
    <property type="component" value="Unplaced"/>
</dbReference>
<keyword evidence="7" id="KW-0175">Coiled coil</keyword>
<dbReference type="RefSeq" id="XP_012937678.1">
    <property type="nucleotide sequence ID" value="XM_013082224.2"/>
</dbReference>
<feature type="region of interest" description="Disordered" evidence="10">
    <location>
        <begin position="279"/>
        <end position="301"/>
    </location>
</feature>
<dbReference type="InterPro" id="IPR028564">
    <property type="entry name" value="MT_TRM10-typ"/>
</dbReference>
<proteinExistence type="predicted"/>
<feature type="domain" description="SAM-dependent MTase TRM10-type" evidence="11">
    <location>
        <begin position="80"/>
        <end position="279"/>
    </location>
</feature>
<evidence type="ECO:0000259" key="11">
    <source>
        <dbReference type="PROSITE" id="PS51675"/>
    </source>
</evidence>
<keyword evidence="2 13" id="KW-0489">Methyltransferase</keyword>
<dbReference type="PANTHER" id="PTHR13563">
    <property type="entry name" value="TRNA (GUANINE-9-) METHYLTRANSFERASE"/>
    <property type="match status" value="1"/>
</dbReference>
<organism evidence="12 13">
    <name type="scientific">Aplysia californica</name>
    <name type="common">California sea hare</name>
    <dbReference type="NCBI Taxonomy" id="6500"/>
    <lineage>
        <taxon>Eukaryota</taxon>
        <taxon>Metazoa</taxon>
        <taxon>Spiralia</taxon>
        <taxon>Lophotrochozoa</taxon>
        <taxon>Mollusca</taxon>
        <taxon>Gastropoda</taxon>
        <taxon>Heterobranchia</taxon>
        <taxon>Euthyneura</taxon>
        <taxon>Tectipleura</taxon>
        <taxon>Aplysiida</taxon>
        <taxon>Aplysioidea</taxon>
        <taxon>Aplysiidae</taxon>
        <taxon>Aplysia</taxon>
    </lineage>
</organism>
<keyword evidence="4" id="KW-0949">S-adenosyl-L-methionine</keyword>
<evidence type="ECO:0000256" key="3">
    <source>
        <dbReference type="ARBA" id="ARBA00022679"/>
    </source>
</evidence>
<evidence type="ECO:0000313" key="12">
    <source>
        <dbReference type="Proteomes" id="UP000694888"/>
    </source>
</evidence>
<comment type="subcellular location">
    <subcellularLocation>
        <location evidence="1">Mitochondrion</location>
    </subcellularLocation>
</comment>
<gene>
    <name evidence="13" type="primary">LOC101845465</name>
</gene>
<dbReference type="GeneID" id="101845465"/>
<name>A0ABM0ZZE3_APLCA</name>
<dbReference type="PANTHER" id="PTHR13563:SF5">
    <property type="entry name" value="TRNA METHYLTRANSFERASE 10 HOMOLOG C"/>
    <property type="match status" value="1"/>
</dbReference>
<evidence type="ECO:0000313" key="13">
    <source>
        <dbReference type="RefSeq" id="XP_012937678.1"/>
    </source>
</evidence>
<keyword evidence="12" id="KW-1185">Reference proteome</keyword>
<sequence>MSHKRWLEAMTFSTMDERLEYYLSLETDKGNEEKVQDFNGQFTSDRTEGSARKDHISNAALSVPAKEPNNSISHSDEQLCDERLQSAMQGGIPLMIDMDYVGHMSCQELDACGEQLWLAYCNNRQHINPFHLVLSGCKPDNASYRYMELLHQGNKPHFFATVTEKSPVDLRPASELVYLSSKAKEVLTVFDPNKVYILGAYSNKKTIKHPCIMKASKQNIRAMRLPIDEHVRWPGGPKNLLLQDILKVLLAVKDGASWKEALKPIILHGASIPHWIREAKKKDKLPSKTRPQPVKKNRNKV</sequence>
<evidence type="ECO:0000256" key="5">
    <source>
        <dbReference type="ARBA" id="ARBA00022694"/>
    </source>
</evidence>
<dbReference type="CDD" id="cd18102">
    <property type="entry name" value="Trm10_MRRP1"/>
    <property type="match status" value="1"/>
</dbReference>
<keyword evidence="6" id="KW-0809">Transit peptide</keyword>
<dbReference type="GO" id="GO:0032259">
    <property type="term" value="P:methylation"/>
    <property type="evidence" value="ECO:0007669"/>
    <property type="project" value="UniProtKB-KW"/>
</dbReference>
<evidence type="ECO:0000256" key="1">
    <source>
        <dbReference type="ARBA" id="ARBA00004173"/>
    </source>
</evidence>
<dbReference type="GO" id="GO:0008168">
    <property type="term" value="F:methyltransferase activity"/>
    <property type="evidence" value="ECO:0007669"/>
    <property type="project" value="UniProtKB-KW"/>
</dbReference>
<evidence type="ECO:0000256" key="2">
    <source>
        <dbReference type="ARBA" id="ARBA00022603"/>
    </source>
</evidence>
<dbReference type="InterPro" id="IPR038459">
    <property type="entry name" value="MT_TRM10-typ_sf"/>
</dbReference>
<protein>
    <recommendedName>
        <fullName evidence="9">RNA (guanine-9-)-methyltransferase domain-containing protein 1</fullName>
    </recommendedName>
</protein>
<evidence type="ECO:0000256" key="6">
    <source>
        <dbReference type="ARBA" id="ARBA00022946"/>
    </source>
</evidence>
<reference evidence="13" key="1">
    <citation type="submission" date="2025-08" db="UniProtKB">
        <authorList>
            <consortium name="RefSeq"/>
        </authorList>
    </citation>
    <scope>IDENTIFICATION</scope>
</reference>
<evidence type="ECO:0000256" key="8">
    <source>
        <dbReference type="ARBA" id="ARBA00023128"/>
    </source>
</evidence>
<dbReference type="InterPro" id="IPR025812">
    <property type="entry name" value="Trm10_C_MTase_dom"/>
</dbReference>
<keyword evidence="5" id="KW-0819">tRNA processing</keyword>
<evidence type="ECO:0000256" key="10">
    <source>
        <dbReference type="SAM" id="MobiDB-lite"/>
    </source>
</evidence>
<evidence type="ECO:0000256" key="7">
    <source>
        <dbReference type="ARBA" id="ARBA00023054"/>
    </source>
</evidence>
<evidence type="ECO:0000256" key="9">
    <source>
        <dbReference type="ARBA" id="ARBA00029803"/>
    </source>
</evidence>
<evidence type="ECO:0000256" key="4">
    <source>
        <dbReference type="ARBA" id="ARBA00022691"/>
    </source>
</evidence>
<accession>A0ABM0ZZE3</accession>
<keyword evidence="3" id="KW-0808">Transferase</keyword>
<dbReference type="PROSITE" id="PS51675">
    <property type="entry name" value="SAM_MT_TRM10"/>
    <property type="match status" value="1"/>
</dbReference>
<keyword evidence="8" id="KW-0496">Mitochondrion</keyword>